<dbReference type="SMART" id="SM00317">
    <property type="entry name" value="SET"/>
    <property type="match status" value="1"/>
</dbReference>
<dbReference type="Gene3D" id="2.170.270.10">
    <property type="entry name" value="SET domain"/>
    <property type="match status" value="1"/>
</dbReference>
<feature type="domain" description="SET" evidence="4">
    <location>
        <begin position="594"/>
        <end position="727"/>
    </location>
</feature>
<sequence length="756" mass="84876">MDEDKERFRRALDFMKTLGLHSSVVSPILRRLLKLYENEWSLIEEENYRALADSYFDQLENKDSGVSARVTRSSSRRGLSVETRATETPGTQLVSAKKKSNKRVTFSPESTINHVENGGCFSKSVMNADIACSYSAELQLECLSYKEIPPADSVHYQRGSLRRPKINTAISDSSRSELESQVHHSLSMPRAVKEEPLEFPSATERKDDAFQPAALPAASILTQEQGKQIVLFNKEHKSKLQNNYSGDLAKCHKPRKKLAIIAHSEGSIRKEGLESLLCIATAYGNVSDDESGVSAKHVGKITEGIPHSIMEVNCTATSSRSISEEKDANLNLAMLCTTPAVPCNPSNQKQREATSKPDFPHDSVMLNRGQEISVLEDSCSDHMPEERGNIDSGPAVPYKRLVLRRKGSSSSKLVATVKEEPICAQDCEGQHKKYILDEYDISRGQELFPILVSNSVSNESVPHTFCYIKSNITFQNAYVNFALARIGEEDCCAKCIGNCLESYPPCHCARETSGEFAYNLDGRLRQSLLQEAIEDKRNTESSSSRNKYCDKFSCLLSSGDCKGHLIRKFVKECWSKCGCDMRCGNRVVQKGICRKLQVSYISRAKGWGLRTLEDLPSGSFVCEYVGEILTNTELDKRNAVRAGHSYHYPTLLDADLSSETILQDEELLCLDATNYGNVARFINHRCYDANLVDIPVEIESPDHHYYHIAFFTTREVQALEELTWDYCIDFNDKKHPIKAFRCCCGSDYCRGRRYKA</sequence>
<keyword evidence="7" id="KW-1185">Reference proteome</keyword>
<dbReference type="Gene3D" id="1.10.8.850">
    <property type="entry name" value="Histone-lysine N methyltransferase , C-terminal domain-like"/>
    <property type="match status" value="1"/>
</dbReference>
<evidence type="ECO:0000313" key="6">
    <source>
        <dbReference type="EMBL" id="KAH7444141.1"/>
    </source>
</evidence>
<dbReference type="GO" id="GO:0005634">
    <property type="term" value="C:nucleus"/>
    <property type="evidence" value="ECO:0007669"/>
    <property type="project" value="InterPro"/>
</dbReference>
<gene>
    <name evidence="6" type="ORF">KP509_02G066700</name>
</gene>
<organism evidence="6 7">
    <name type="scientific">Ceratopteris richardii</name>
    <name type="common">Triangle waterfern</name>
    <dbReference type="NCBI Taxonomy" id="49495"/>
    <lineage>
        <taxon>Eukaryota</taxon>
        <taxon>Viridiplantae</taxon>
        <taxon>Streptophyta</taxon>
        <taxon>Embryophyta</taxon>
        <taxon>Tracheophyta</taxon>
        <taxon>Polypodiopsida</taxon>
        <taxon>Polypodiidae</taxon>
        <taxon>Polypodiales</taxon>
        <taxon>Pteridineae</taxon>
        <taxon>Pteridaceae</taxon>
        <taxon>Parkerioideae</taxon>
        <taxon>Ceratopteris</taxon>
    </lineage>
</organism>
<dbReference type="AlphaFoldDB" id="A0A8T2V6L3"/>
<keyword evidence="2" id="KW-0158">Chromosome</keyword>
<name>A0A8T2V6L3_CERRI</name>
<dbReference type="InterPro" id="IPR018848">
    <property type="entry name" value="WIYLD_domain"/>
</dbReference>
<dbReference type="GO" id="GO:0042054">
    <property type="term" value="F:histone methyltransferase activity"/>
    <property type="evidence" value="ECO:0007669"/>
    <property type="project" value="InterPro"/>
</dbReference>
<evidence type="ECO:0000313" key="7">
    <source>
        <dbReference type="Proteomes" id="UP000825935"/>
    </source>
</evidence>
<dbReference type="PANTHER" id="PTHR46450:SF24">
    <property type="entry name" value="HISTONE-LYSINE N-METHYLTRANSFERASE SUVR4"/>
    <property type="match status" value="1"/>
</dbReference>
<evidence type="ECO:0000256" key="2">
    <source>
        <dbReference type="ARBA" id="ARBA00022454"/>
    </source>
</evidence>
<reference evidence="6" key="1">
    <citation type="submission" date="2021-08" db="EMBL/GenBank/DDBJ databases">
        <title>WGS assembly of Ceratopteris richardii.</title>
        <authorList>
            <person name="Marchant D.B."/>
            <person name="Chen G."/>
            <person name="Jenkins J."/>
            <person name="Shu S."/>
            <person name="Leebens-Mack J."/>
            <person name="Grimwood J."/>
            <person name="Schmutz J."/>
            <person name="Soltis P."/>
            <person name="Soltis D."/>
            <person name="Chen Z.-H."/>
        </authorList>
    </citation>
    <scope>NUCLEOTIDE SEQUENCE</scope>
    <source>
        <strain evidence="6">Whitten #5841</strain>
        <tissue evidence="6">Leaf</tissue>
    </source>
</reference>
<dbReference type="PANTHER" id="PTHR46450">
    <property type="entry name" value="INACTIVE HISTONE-LYSINE N-METHYLTRANSFERASE SUVR1-RELATED"/>
    <property type="match status" value="1"/>
</dbReference>
<comment type="caution">
    <text evidence="6">The sequence shown here is derived from an EMBL/GenBank/DDBJ whole genome shotgun (WGS) entry which is preliminary data.</text>
</comment>
<protein>
    <submittedName>
        <fullName evidence="6">Uncharacterized protein</fullName>
    </submittedName>
</protein>
<evidence type="ECO:0000259" key="5">
    <source>
        <dbReference type="PROSITE" id="PS50867"/>
    </source>
</evidence>
<dbReference type="InterPro" id="IPR043017">
    <property type="entry name" value="WIYLD_dom_sf"/>
</dbReference>
<accession>A0A8T2V6L3</accession>
<evidence type="ECO:0000256" key="3">
    <source>
        <dbReference type="SAM" id="MobiDB-lite"/>
    </source>
</evidence>
<dbReference type="Pfam" id="PF00856">
    <property type="entry name" value="SET"/>
    <property type="match status" value="1"/>
</dbReference>
<dbReference type="PROSITE" id="PS50867">
    <property type="entry name" value="PRE_SET"/>
    <property type="match status" value="1"/>
</dbReference>
<dbReference type="GO" id="GO:0005694">
    <property type="term" value="C:chromosome"/>
    <property type="evidence" value="ECO:0007669"/>
    <property type="project" value="UniProtKB-SubCell"/>
</dbReference>
<feature type="region of interest" description="Disordered" evidence="3">
    <location>
        <begin position="344"/>
        <end position="363"/>
    </location>
</feature>
<dbReference type="InterPro" id="IPR001214">
    <property type="entry name" value="SET_dom"/>
</dbReference>
<comment type="subcellular location">
    <subcellularLocation>
        <location evidence="1">Chromosome</location>
    </subcellularLocation>
</comment>
<feature type="domain" description="Pre-SET" evidence="5">
    <location>
        <begin position="498"/>
        <end position="591"/>
    </location>
</feature>
<proteinExistence type="predicted"/>
<dbReference type="GO" id="GO:0008270">
    <property type="term" value="F:zinc ion binding"/>
    <property type="evidence" value="ECO:0007669"/>
    <property type="project" value="InterPro"/>
</dbReference>
<dbReference type="OrthoDB" id="308383at2759"/>
<dbReference type="Pfam" id="PF05033">
    <property type="entry name" value="Pre-SET"/>
    <property type="match status" value="1"/>
</dbReference>
<dbReference type="Pfam" id="PF10440">
    <property type="entry name" value="WIYLD"/>
    <property type="match status" value="1"/>
</dbReference>
<dbReference type="EMBL" id="CM035407">
    <property type="protein sequence ID" value="KAH7444141.1"/>
    <property type="molecule type" value="Genomic_DNA"/>
</dbReference>
<dbReference type="SUPFAM" id="SSF82199">
    <property type="entry name" value="SET domain"/>
    <property type="match status" value="1"/>
</dbReference>
<evidence type="ECO:0000259" key="4">
    <source>
        <dbReference type="PROSITE" id="PS50280"/>
    </source>
</evidence>
<feature type="compositionally biased region" description="Basic and acidic residues" evidence="3">
    <location>
        <begin position="349"/>
        <end position="361"/>
    </location>
</feature>
<dbReference type="CDD" id="cd10538">
    <property type="entry name" value="SET_SETDB-like"/>
    <property type="match status" value="1"/>
</dbReference>
<dbReference type="Proteomes" id="UP000825935">
    <property type="component" value="Chromosome 2"/>
</dbReference>
<dbReference type="SMART" id="SM00468">
    <property type="entry name" value="PreSET"/>
    <property type="match status" value="1"/>
</dbReference>
<dbReference type="PROSITE" id="PS50280">
    <property type="entry name" value="SET"/>
    <property type="match status" value="1"/>
</dbReference>
<dbReference type="InterPro" id="IPR007728">
    <property type="entry name" value="Pre-SET_dom"/>
</dbReference>
<dbReference type="InterPro" id="IPR046341">
    <property type="entry name" value="SET_dom_sf"/>
</dbReference>
<evidence type="ECO:0000256" key="1">
    <source>
        <dbReference type="ARBA" id="ARBA00004286"/>
    </source>
</evidence>